<gene>
    <name evidence="2" type="ORF">A3I45_01475</name>
</gene>
<keyword evidence="1" id="KW-1133">Transmembrane helix</keyword>
<accession>A0A1F7VIJ5</accession>
<organism evidence="2 3">
    <name type="scientific">Candidatus Uhrbacteria bacterium RIFCSPLOWO2_02_FULL_53_10</name>
    <dbReference type="NCBI Taxonomy" id="1802411"/>
    <lineage>
        <taxon>Bacteria</taxon>
        <taxon>Candidatus Uhriibacteriota</taxon>
    </lineage>
</organism>
<reference evidence="2 3" key="1">
    <citation type="journal article" date="2016" name="Nat. Commun.">
        <title>Thousands of microbial genomes shed light on interconnected biogeochemical processes in an aquifer system.</title>
        <authorList>
            <person name="Anantharaman K."/>
            <person name="Brown C.T."/>
            <person name="Hug L.A."/>
            <person name="Sharon I."/>
            <person name="Castelle C.J."/>
            <person name="Probst A.J."/>
            <person name="Thomas B.C."/>
            <person name="Singh A."/>
            <person name="Wilkins M.J."/>
            <person name="Karaoz U."/>
            <person name="Brodie E.L."/>
            <person name="Williams K.H."/>
            <person name="Hubbard S.S."/>
            <person name="Banfield J.F."/>
        </authorList>
    </citation>
    <scope>NUCLEOTIDE SEQUENCE [LARGE SCALE GENOMIC DNA]</scope>
</reference>
<name>A0A1F7VIJ5_9BACT</name>
<dbReference type="EMBL" id="MGET01000005">
    <property type="protein sequence ID" value="OGL90340.1"/>
    <property type="molecule type" value="Genomic_DNA"/>
</dbReference>
<keyword evidence="1" id="KW-0812">Transmembrane</keyword>
<evidence type="ECO:0000313" key="2">
    <source>
        <dbReference type="EMBL" id="OGL90340.1"/>
    </source>
</evidence>
<evidence type="ECO:0000256" key="1">
    <source>
        <dbReference type="SAM" id="Phobius"/>
    </source>
</evidence>
<sequence>MLRNLSGNNTTIRLYPGRGFSIIELLAGAGILTLSLSALLGFLAFTLTASSFLKQQAEATALAGETLEAVRSFRDGTSWNVDDPQNQYDGLGQVQAGVAYHVEVSGNIPPRWQLLLGTETVKAYTRSVIFENVQRDVNDNIVESGGIQDPDTKKATVTVSWTAKTKAHDVTVVTYLTNWKP</sequence>
<feature type="transmembrane region" description="Helical" evidence="1">
    <location>
        <begin position="20"/>
        <end position="45"/>
    </location>
</feature>
<keyword evidence="1" id="KW-0472">Membrane</keyword>
<dbReference type="Proteomes" id="UP000177574">
    <property type="component" value="Unassembled WGS sequence"/>
</dbReference>
<evidence type="ECO:0000313" key="3">
    <source>
        <dbReference type="Proteomes" id="UP000177574"/>
    </source>
</evidence>
<comment type="caution">
    <text evidence="2">The sequence shown here is derived from an EMBL/GenBank/DDBJ whole genome shotgun (WGS) entry which is preliminary data.</text>
</comment>
<protein>
    <recommendedName>
        <fullName evidence="4">Prepilin-type N-terminal cleavage/methylation domain-containing protein</fullName>
    </recommendedName>
</protein>
<dbReference type="AlphaFoldDB" id="A0A1F7VIJ5"/>
<proteinExistence type="predicted"/>
<evidence type="ECO:0008006" key="4">
    <source>
        <dbReference type="Google" id="ProtNLM"/>
    </source>
</evidence>